<keyword evidence="2" id="KW-0285">Flavoprotein</keyword>
<evidence type="ECO:0000256" key="4">
    <source>
        <dbReference type="SAM" id="MobiDB-lite"/>
    </source>
</evidence>
<dbReference type="InterPro" id="IPR006094">
    <property type="entry name" value="Oxid_FAD_bind_N"/>
</dbReference>
<dbReference type="InterPro" id="IPR016169">
    <property type="entry name" value="FAD-bd_PCMH_sub2"/>
</dbReference>
<accession>A0ABW9ZG49</accession>
<dbReference type="Gene3D" id="3.30.465.10">
    <property type="match status" value="1"/>
</dbReference>
<dbReference type="Gene3D" id="3.30.43.10">
    <property type="entry name" value="Uridine Diphospho-n-acetylenolpyruvylglucosamine Reductase, domain 2"/>
    <property type="match status" value="1"/>
</dbReference>
<dbReference type="SUPFAM" id="SSF55103">
    <property type="entry name" value="FAD-linked oxidases, C-terminal domain"/>
    <property type="match status" value="1"/>
</dbReference>
<feature type="region of interest" description="Disordered" evidence="4">
    <location>
        <begin position="21"/>
        <end position="42"/>
    </location>
</feature>
<sequence>MTAPTPFPDAALGRFREAVRTSGTAGRLAGPERSAARGHDTLDWPHPAAAPLVLLLESEDEIRAALDLARREKLSIHPVSSGHNWGYGTARPASADTRVLFDLSPMKRILAFDPDLGVITVEPGVTQGQLEAYLAGRGAEFMVPTTGAGPDCSLVGNALERGYGMTPVADHFQAVLGLTAVLADGSLYRSPFLGTSPDQTGPVGYRWGSGPYLDGLFSQNGGAVVTSLTLQLMPRPAAVEMFVFWLKDDADLERTIAAMRGLLTRSGLTIGGINLMNAARVGALAGDAALKGAPWIGTGVVYGDTGVVRAGRKVLRRALKPVAARLAFVNSQRLRLAETLARLPVIGRSLSPVVAPVRSAYRMLAGHPGEFALALAYGAAPRAMPHSRRDPARDGCGLLWYAPIVPMEGRAARRYTDMVARICAAHGFAAPITFSTLSVSAFDSTVPLLFPRDRENSDRALACLRALIAEGRRLGFPPYRFHSGLMDEATAGNDAYWQLAGRVQSALDPDGLISPGRYRRRPPADAVAPLLQETLA</sequence>
<evidence type="ECO:0000259" key="5">
    <source>
        <dbReference type="PROSITE" id="PS51387"/>
    </source>
</evidence>
<dbReference type="SUPFAM" id="SSF56176">
    <property type="entry name" value="FAD-binding/transporter-associated domain-like"/>
    <property type="match status" value="1"/>
</dbReference>
<evidence type="ECO:0000313" key="7">
    <source>
        <dbReference type="Proteomes" id="UP000541347"/>
    </source>
</evidence>
<feature type="domain" description="FAD-binding PCMH-type" evidence="5">
    <location>
        <begin position="45"/>
        <end position="235"/>
    </location>
</feature>
<keyword evidence="7" id="KW-1185">Reference proteome</keyword>
<dbReference type="InterPro" id="IPR016167">
    <property type="entry name" value="FAD-bd_PCMH_sub1"/>
</dbReference>
<dbReference type="Pfam" id="PF01565">
    <property type="entry name" value="FAD_binding_4"/>
    <property type="match status" value="1"/>
</dbReference>
<dbReference type="PANTHER" id="PTHR11748:SF111">
    <property type="entry name" value="D-LACTATE DEHYDROGENASE, MITOCHONDRIAL-RELATED"/>
    <property type="match status" value="1"/>
</dbReference>
<keyword evidence="3" id="KW-0274">FAD</keyword>
<evidence type="ECO:0000256" key="3">
    <source>
        <dbReference type="ARBA" id="ARBA00022827"/>
    </source>
</evidence>
<dbReference type="Gene3D" id="3.40.462.10">
    <property type="entry name" value="FAD-linked oxidases, C-terminal domain"/>
    <property type="match status" value="1"/>
</dbReference>
<dbReference type="InterPro" id="IPR016166">
    <property type="entry name" value="FAD-bd_PCMH"/>
</dbReference>
<dbReference type="Proteomes" id="UP000541347">
    <property type="component" value="Unassembled WGS sequence"/>
</dbReference>
<dbReference type="InterPro" id="IPR016164">
    <property type="entry name" value="FAD-linked_Oxase-like_C"/>
</dbReference>
<gene>
    <name evidence="6" type="ORF">GWI71_09105</name>
</gene>
<dbReference type="PANTHER" id="PTHR11748">
    <property type="entry name" value="D-LACTATE DEHYDROGENASE"/>
    <property type="match status" value="1"/>
</dbReference>
<organism evidence="6 7">
    <name type="scientific">Pannonibacter tanglangensis</name>
    <dbReference type="NCBI Taxonomy" id="2750084"/>
    <lineage>
        <taxon>Bacteria</taxon>
        <taxon>Pseudomonadati</taxon>
        <taxon>Pseudomonadota</taxon>
        <taxon>Alphaproteobacteria</taxon>
        <taxon>Hyphomicrobiales</taxon>
        <taxon>Stappiaceae</taxon>
        <taxon>Pannonibacter</taxon>
    </lineage>
</organism>
<comment type="caution">
    <text evidence="6">The sequence shown here is derived from an EMBL/GenBank/DDBJ whole genome shotgun (WGS) entry which is preliminary data.</text>
</comment>
<dbReference type="PROSITE" id="PS51387">
    <property type="entry name" value="FAD_PCMH"/>
    <property type="match status" value="1"/>
</dbReference>
<reference evidence="6 7" key="1">
    <citation type="submission" date="2020-01" db="EMBL/GenBank/DDBJ databases">
        <authorList>
            <person name="Peng S.Y."/>
            <person name="Li J."/>
            <person name="Wang M."/>
            <person name="Wang L."/>
            <person name="Wang C.Q."/>
            <person name="Wang J.R."/>
        </authorList>
    </citation>
    <scope>NUCLEOTIDE SEQUENCE [LARGE SCALE GENOMIC DNA]</scope>
    <source>
        <strain evidence="6 7">XCT-34</strain>
    </source>
</reference>
<evidence type="ECO:0000313" key="6">
    <source>
        <dbReference type="EMBL" id="NBN63835.1"/>
    </source>
</evidence>
<dbReference type="EMBL" id="JAABLP010000002">
    <property type="protein sequence ID" value="NBN63835.1"/>
    <property type="molecule type" value="Genomic_DNA"/>
</dbReference>
<evidence type="ECO:0000256" key="2">
    <source>
        <dbReference type="ARBA" id="ARBA00022630"/>
    </source>
</evidence>
<comment type="similarity">
    <text evidence="1">Belongs to the FAD-binding oxidoreductase/transferase type 4 family.</text>
</comment>
<dbReference type="InterPro" id="IPR016170">
    <property type="entry name" value="Cytok_DH_C_sf"/>
</dbReference>
<proteinExistence type="inferred from homology"/>
<dbReference type="RefSeq" id="WP_161675794.1">
    <property type="nucleotide sequence ID" value="NZ_JAABLP010000002.1"/>
</dbReference>
<evidence type="ECO:0000256" key="1">
    <source>
        <dbReference type="ARBA" id="ARBA00008000"/>
    </source>
</evidence>
<protein>
    <submittedName>
        <fullName evidence="6">FAD-binding protein</fullName>
    </submittedName>
</protein>
<name>A0ABW9ZG49_9HYPH</name>
<dbReference type="InterPro" id="IPR036318">
    <property type="entry name" value="FAD-bd_PCMH-like_sf"/>
</dbReference>